<dbReference type="EMBL" id="JAUIQD010000001">
    <property type="protein sequence ID" value="KAK3363907.1"/>
    <property type="molecule type" value="Genomic_DNA"/>
</dbReference>
<name>A0AAJ0HVY4_9PEZI</name>
<keyword evidence="3" id="KW-1185">Reference proteome</keyword>
<gene>
    <name evidence="2" type="ORF">B0T25DRAFT_55606</name>
</gene>
<protein>
    <recommendedName>
        <fullName evidence="1">NWD NACHT-NTPase N-terminal domain-containing protein</fullName>
    </recommendedName>
</protein>
<feature type="domain" description="NWD NACHT-NTPase N-terminal" evidence="1">
    <location>
        <begin position="1"/>
        <end position="132"/>
    </location>
</feature>
<dbReference type="AlphaFoldDB" id="A0AAJ0HVY4"/>
<reference evidence="2" key="2">
    <citation type="submission" date="2023-06" db="EMBL/GenBank/DDBJ databases">
        <authorList>
            <consortium name="Lawrence Berkeley National Laboratory"/>
            <person name="Haridas S."/>
            <person name="Hensen N."/>
            <person name="Bonometti L."/>
            <person name="Westerberg I."/>
            <person name="Brannstrom I.O."/>
            <person name="Guillou S."/>
            <person name="Cros-Aarteil S."/>
            <person name="Calhoun S."/>
            <person name="Kuo A."/>
            <person name="Mondo S."/>
            <person name="Pangilinan J."/>
            <person name="Riley R."/>
            <person name="Labutti K."/>
            <person name="Andreopoulos B."/>
            <person name="Lipzen A."/>
            <person name="Chen C."/>
            <person name="Yanf M."/>
            <person name="Daum C."/>
            <person name="Ng V."/>
            <person name="Clum A."/>
            <person name="Steindorff A."/>
            <person name="Ohm R."/>
            <person name="Martin F."/>
            <person name="Silar P."/>
            <person name="Natvig D."/>
            <person name="Lalanne C."/>
            <person name="Gautier V."/>
            <person name="Ament-Velasquez S.L."/>
            <person name="Kruys A."/>
            <person name="Hutchinson M.I."/>
            <person name="Powell A.J."/>
            <person name="Barry K."/>
            <person name="Miller A.N."/>
            <person name="Grigoriev I.V."/>
            <person name="Debuchy R."/>
            <person name="Gladieux P."/>
            <person name="Thoren M.H."/>
            <person name="Johannesson H."/>
        </authorList>
    </citation>
    <scope>NUCLEOTIDE SEQUENCE</scope>
    <source>
        <strain evidence="2">CBS 955.72</strain>
    </source>
</reference>
<proteinExistence type="predicted"/>
<organism evidence="2 3">
    <name type="scientific">Lasiosphaeria hispida</name>
    <dbReference type="NCBI Taxonomy" id="260671"/>
    <lineage>
        <taxon>Eukaryota</taxon>
        <taxon>Fungi</taxon>
        <taxon>Dikarya</taxon>
        <taxon>Ascomycota</taxon>
        <taxon>Pezizomycotina</taxon>
        <taxon>Sordariomycetes</taxon>
        <taxon>Sordariomycetidae</taxon>
        <taxon>Sordariales</taxon>
        <taxon>Lasiosphaeriaceae</taxon>
        <taxon>Lasiosphaeria</taxon>
    </lineage>
</organism>
<dbReference type="Proteomes" id="UP001275084">
    <property type="component" value="Unassembled WGS sequence"/>
</dbReference>
<accession>A0AAJ0HVY4</accession>
<dbReference type="PANTHER" id="PTHR24148">
    <property type="entry name" value="ANKYRIN REPEAT DOMAIN-CONTAINING PROTEIN 39 HOMOLOG-RELATED"/>
    <property type="match status" value="1"/>
</dbReference>
<evidence type="ECO:0000259" key="1">
    <source>
        <dbReference type="Pfam" id="PF17100"/>
    </source>
</evidence>
<reference evidence="2" key="1">
    <citation type="journal article" date="2023" name="Mol. Phylogenet. Evol.">
        <title>Genome-scale phylogeny and comparative genomics of the fungal order Sordariales.</title>
        <authorList>
            <person name="Hensen N."/>
            <person name="Bonometti L."/>
            <person name="Westerberg I."/>
            <person name="Brannstrom I.O."/>
            <person name="Guillou S."/>
            <person name="Cros-Aarteil S."/>
            <person name="Calhoun S."/>
            <person name="Haridas S."/>
            <person name="Kuo A."/>
            <person name="Mondo S."/>
            <person name="Pangilinan J."/>
            <person name="Riley R."/>
            <person name="LaButti K."/>
            <person name="Andreopoulos B."/>
            <person name="Lipzen A."/>
            <person name="Chen C."/>
            <person name="Yan M."/>
            <person name="Daum C."/>
            <person name="Ng V."/>
            <person name="Clum A."/>
            <person name="Steindorff A."/>
            <person name="Ohm R.A."/>
            <person name="Martin F."/>
            <person name="Silar P."/>
            <person name="Natvig D.O."/>
            <person name="Lalanne C."/>
            <person name="Gautier V."/>
            <person name="Ament-Velasquez S.L."/>
            <person name="Kruys A."/>
            <person name="Hutchinson M.I."/>
            <person name="Powell A.J."/>
            <person name="Barry K."/>
            <person name="Miller A.N."/>
            <person name="Grigoriev I.V."/>
            <person name="Debuchy R."/>
            <person name="Gladieux P."/>
            <person name="Hiltunen Thoren M."/>
            <person name="Johannesson H."/>
        </authorList>
    </citation>
    <scope>NUCLEOTIDE SEQUENCE</scope>
    <source>
        <strain evidence="2">CBS 955.72</strain>
    </source>
</reference>
<dbReference type="InterPro" id="IPR052895">
    <property type="entry name" value="HetReg/Transcr_Mod"/>
</dbReference>
<dbReference type="Pfam" id="PF17100">
    <property type="entry name" value="NACHT_N"/>
    <property type="match status" value="1"/>
</dbReference>
<evidence type="ECO:0000313" key="3">
    <source>
        <dbReference type="Proteomes" id="UP001275084"/>
    </source>
</evidence>
<evidence type="ECO:0000313" key="2">
    <source>
        <dbReference type="EMBL" id="KAK3363907.1"/>
    </source>
</evidence>
<dbReference type="PANTHER" id="PTHR24148:SF78">
    <property type="entry name" value="HETEROKARYON INCOMPATIBILITY DOMAIN-CONTAINING PROTEIN"/>
    <property type="match status" value="1"/>
</dbReference>
<sequence>MIDLAIQNISQAALPWAGVCIGLQILLNPVKAIESDLAGITHVISQMDWYCALTKHILRQDNIVVSKESFKSVQLLLENKVIKLYKALLLYQIKSICSLYQHQHFILHGLANIDDWDTDLKSITDAKATLQNNLSQFNSQHAKSLLGERAKEARKREALLRDIHQAIQDSITLQKEIHRDEKDTKCLRPTSSMTTHMVLDAAAGASVISPPIHSGNPVSDDLGDNFCYSPLLKQGNIRLLRLLPHKDMKAPIQCQLFKYHLQESNRGAHLYDALSYVWGSEEDKQPISIAPARHHYCGLRRRGTRALRSRYSRRVLT</sequence>
<dbReference type="InterPro" id="IPR031359">
    <property type="entry name" value="NACHT_N"/>
</dbReference>
<comment type="caution">
    <text evidence="2">The sequence shown here is derived from an EMBL/GenBank/DDBJ whole genome shotgun (WGS) entry which is preliminary data.</text>
</comment>